<reference evidence="1 2" key="1">
    <citation type="submission" date="2018-06" db="EMBL/GenBank/DDBJ databases">
        <authorList>
            <consortium name="Pathogen Informatics"/>
            <person name="Doyle S."/>
        </authorList>
    </citation>
    <scope>NUCLEOTIDE SEQUENCE [LARGE SCALE GENOMIC DNA]</scope>
    <source>
        <strain evidence="1 2">NCTC12119</strain>
    </source>
</reference>
<dbReference type="RefSeq" id="WP_115632093.1">
    <property type="nucleotide sequence ID" value="NZ_UIGI01000002.1"/>
</dbReference>
<accession>A0A381KND1</accession>
<proteinExistence type="predicted"/>
<sequence>MSTIADLQQYSQLPDSIKVIARKNCLSTENAYFRLACQSLKQKSSSNIHQVVNDPFHITKLVSRLAWLKRLTTDVPYFEKCIEENLCMFSPSGDLYLFTQKCFASDLFHQPVEGAVQ</sequence>
<evidence type="ECO:0000313" key="2">
    <source>
        <dbReference type="Proteomes" id="UP000255528"/>
    </source>
</evidence>
<dbReference type="Proteomes" id="UP000255528">
    <property type="component" value="Unassembled WGS sequence"/>
</dbReference>
<gene>
    <name evidence="1" type="ORF">NCTC12119_04893</name>
</gene>
<organism evidence="1 2">
    <name type="scientific">Buttiauxella agrestis</name>
    <dbReference type="NCBI Taxonomy" id="82977"/>
    <lineage>
        <taxon>Bacteria</taxon>
        <taxon>Pseudomonadati</taxon>
        <taxon>Pseudomonadota</taxon>
        <taxon>Gammaproteobacteria</taxon>
        <taxon>Enterobacterales</taxon>
        <taxon>Enterobacteriaceae</taxon>
        <taxon>Buttiauxella</taxon>
    </lineage>
</organism>
<protein>
    <submittedName>
        <fullName evidence="1">Uncharacterized protein</fullName>
    </submittedName>
</protein>
<evidence type="ECO:0000313" key="1">
    <source>
        <dbReference type="EMBL" id="SUY92863.1"/>
    </source>
</evidence>
<name>A0A381KND1_9ENTR</name>
<dbReference type="EMBL" id="UIGI01000002">
    <property type="protein sequence ID" value="SUY92863.1"/>
    <property type="molecule type" value="Genomic_DNA"/>
</dbReference>
<dbReference type="AlphaFoldDB" id="A0A381KND1"/>